<sequence length="72" mass="7932">MFGPLPPLYRMLVVVTALVVGLLSGVWLVQVMDAPALIAAGIGWGLLAGLLLNFVLLHDFHHRPRAVRVRRH</sequence>
<proteinExistence type="predicted"/>
<comment type="caution">
    <text evidence="2">The sequence shown here is derived from an EMBL/GenBank/DDBJ whole genome shotgun (WGS) entry which is preliminary data.</text>
</comment>
<feature type="transmembrane region" description="Helical" evidence="1">
    <location>
        <begin position="36"/>
        <end position="57"/>
    </location>
</feature>
<accession>A0ABP8WI54</accession>
<keyword evidence="1" id="KW-1133">Transmembrane helix</keyword>
<evidence type="ECO:0000256" key="1">
    <source>
        <dbReference type="SAM" id="Phobius"/>
    </source>
</evidence>
<evidence type="ECO:0000313" key="3">
    <source>
        <dbReference type="Proteomes" id="UP001499974"/>
    </source>
</evidence>
<protein>
    <submittedName>
        <fullName evidence="2">Uncharacterized protein</fullName>
    </submittedName>
</protein>
<keyword evidence="1" id="KW-0812">Transmembrane</keyword>
<feature type="transmembrane region" description="Helical" evidence="1">
    <location>
        <begin position="12"/>
        <end position="30"/>
    </location>
</feature>
<dbReference type="EMBL" id="BAABKM010000001">
    <property type="protein sequence ID" value="GAA4689828.1"/>
    <property type="molecule type" value="Genomic_DNA"/>
</dbReference>
<evidence type="ECO:0000313" key="2">
    <source>
        <dbReference type="EMBL" id="GAA4689828.1"/>
    </source>
</evidence>
<keyword evidence="1" id="KW-0472">Membrane</keyword>
<name>A0ABP8WI54_9ACTN</name>
<keyword evidence="3" id="KW-1185">Reference proteome</keyword>
<gene>
    <name evidence="2" type="ORF">GCM10023349_00080</name>
</gene>
<organism evidence="2 3">
    <name type="scientific">Nocardioides conyzicola</name>
    <dbReference type="NCBI Taxonomy" id="1651781"/>
    <lineage>
        <taxon>Bacteria</taxon>
        <taxon>Bacillati</taxon>
        <taxon>Actinomycetota</taxon>
        <taxon>Actinomycetes</taxon>
        <taxon>Propionibacteriales</taxon>
        <taxon>Nocardioidaceae</taxon>
        <taxon>Nocardioides</taxon>
    </lineage>
</organism>
<reference evidence="3" key="1">
    <citation type="journal article" date="2019" name="Int. J. Syst. Evol. Microbiol.">
        <title>The Global Catalogue of Microorganisms (GCM) 10K type strain sequencing project: providing services to taxonomists for standard genome sequencing and annotation.</title>
        <authorList>
            <consortium name="The Broad Institute Genomics Platform"/>
            <consortium name="The Broad Institute Genome Sequencing Center for Infectious Disease"/>
            <person name="Wu L."/>
            <person name="Ma J."/>
        </authorList>
    </citation>
    <scope>NUCLEOTIDE SEQUENCE [LARGE SCALE GENOMIC DNA]</scope>
    <source>
        <strain evidence="3">JCM 18531</strain>
    </source>
</reference>
<dbReference type="Proteomes" id="UP001499974">
    <property type="component" value="Unassembled WGS sequence"/>
</dbReference>
<dbReference type="RefSeq" id="WP_345517965.1">
    <property type="nucleotide sequence ID" value="NZ_BAABKM010000001.1"/>
</dbReference>